<evidence type="ECO:0000313" key="3">
    <source>
        <dbReference type="Proteomes" id="UP000655044"/>
    </source>
</evidence>
<organism evidence="2 3">
    <name type="scientific">Planobispora rosea</name>
    <dbReference type="NCBI Taxonomy" id="35762"/>
    <lineage>
        <taxon>Bacteria</taxon>
        <taxon>Bacillati</taxon>
        <taxon>Actinomycetota</taxon>
        <taxon>Actinomycetes</taxon>
        <taxon>Streptosporangiales</taxon>
        <taxon>Streptosporangiaceae</taxon>
        <taxon>Planobispora</taxon>
    </lineage>
</organism>
<protein>
    <submittedName>
        <fullName evidence="2">Uncharacterized protein</fullName>
    </submittedName>
</protein>
<sequence>MRRYGAHQSKARRRYGESRGGVIRRRPYGARLGLGGSGPGGSGVGASAWVMVVLCGRVLQLAVGVDLKRG</sequence>
<proteinExistence type="predicted"/>
<evidence type="ECO:0000256" key="1">
    <source>
        <dbReference type="SAM" id="MobiDB-lite"/>
    </source>
</evidence>
<comment type="caution">
    <text evidence="2">The sequence shown here is derived from an EMBL/GenBank/DDBJ whole genome shotgun (WGS) entry which is preliminary data.</text>
</comment>
<dbReference type="AlphaFoldDB" id="A0A8J3S152"/>
<dbReference type="EMBL" id="BOOI01000018">
    <property type="protein sequence ID" value="GIH83862.1"/>
    <property type="molecule type" value="Genomic_DNA"/>
</dbReference>
<dbReference type="Proteomes" id="UP000655044">
    <property type="component" value="Unassembled WGS sequence"/>
</dbReference>
<reference evidence="2" key="1">
    <citation type="submission" date="2021-01" db="EMBL/GenBank/DDBJ databases">
        <title>Whole genome shotgun sequence of Planobispora rosea NBRC 15558.</title>
        <authorList>
            <person name="Komaki H."/>
            <person name="Tamura T."/>
        </authorList>
    </citation>
    <scope>NUCLEOTIDE SEQUENCE</scope>
    <source>
        <strain evidence="2">NBRC 15558</strain>
    </source>
</reference>
<accession>A0A8J3S152</accession>
<name>A0A8J3S152_PLARO</name>
<gene>
    <name evidence="2" type="ORF">Pro02_22700</name>
</gene>
<feature type="region of interest" description="Disordered" evidence="1">
    <location>
        <begin position="1"/>
        <end position="22"/>
    </location>
</feature>
<evidence type="ECO:0000313" key="2">
    <source>
        <dbReference type="EMBL" id="GIH83862.1"/>
    </source>
</evidence>
<feature type="compositionally biased region" description="Basic residues" evidence="1">
    <location>
        <begin position="1"/>
        <end position="13"/>
    </location>
</feature>
<keyword evidence="3" id="KW-1185">Reference proteome</keyword>